<feature type="coiled-coil region" evidence="5">
    <location>
        <begin position="209"/>
        <end position="278"/>
    </location>
</feature>
<dbReference type="AlphaFoldDB" id="A0A3P8XH70"/>
<evidence type="ECO:0000313" key="7">
    <source>
        <dbReference type="Ensembl" id="ENSELUP00000002984.1"/>
    </source>
</evidence>
<dbReference type="Ensembl" id="ENSELUT00000014959.3">
    <property type="protein sequence ID" value="ENSELUP00000002984.1"/>
    <property type="gene ID" value="ENSELUG00000004204.3"/>
</dbReference>
<dbReference type="GO" id="GO:0090734">
    <property type="term" value="C:site of DNA damage"/>
    <property type="evidence" value="ECO:0007669"/>
    <property type="project" value="TreeGrafter"/>
</dbReference>
<reference evidence="7" key="4">
    <citation type="submission" date="2025-09" db="UniProtKB">
        <authorList>
            <consortium name="Ensembl"/>
        </authorList>
    </citation>
    <scope>IDENTIFICATION</scope>
</reference>
<dbReference type="GO" id="GO:0008270">
    <property type="term" value="F:zinc ion binding"/>
    <property type="evidence" value="ECO:0007669"/>
    <property type="project" value="UniProtKB-KW"/>
</dbReference>
<dbReference type="Gene3D" id="3.30.40.10">
    <property type="entry name" value="Zinc/RING finger domain, C3HC4 (zinc finger)"/>
    <property type="match status" value="1"/>
</dbReference>
<dbReference type="InterPro" id="IPR013083">
    <property type="entry name" value="Znf_RING/FYVE/PHD"/>
</dbReference>
<feature type="coiled-coil region" evidence="5">
    <location>
        <begin position="104"/>
        <end position="169"/>
    </location>
</feature>
<dbReference type="GeneTree" id="ENSGT00940000174160"/>
<dbReference type="OMA" id="GHMFHHS"/>
<evidence type="ECO:0000256" key="1">
    <source>
        <dbReference type="ARBA" id="ARBA00022723"/>
    </source>
</evidence>
<dbReference type="Gene3D" id="1.20.5.340">
    <property type="match status" value="1"/>
</dbReference>
<dbReference type="GO" id="GO:0016567">
    <property type="term" value="P:protein ubiquitination"/>
    <property type="evidence" value="ECO:0007669"/>
    <property type="project" value="TreeGrafter"/>
</dbReference>
<dbReference type="Pfam" id="PF13639">
    <property type="entry name" value="zf-RING_2"/>
    <property type="match status" value="1"/>
</dbReference>
<proteinExistence type="predicted"/>
<organism evidence="7 8">
    <name type="scientific">Esox lucius</name>
    <name type="common">Northern pike</name>
    <dbReference type="NCBI Taxonomy" id="8010"/>
    <lineage>
        <taxon>Eukaryota</taxon>
        <taxon>Metazoa</taxon>
        <taxon>Chordata</taxon>
        <taxon>Craniata</taxon>
        <taxon>Vertebrata</taxon>
        <taxon>Euteleostomi</taxon>
        <taxon>Actinopterygii</taxon>
        <taxon>Neopterygii</taxon>
        <taxon>Teleostei</taxon>
        <taxon>Protacanthopterygii</taxon>
        <taxon>Esociformes</taxon>
        <taxon>Esocidae</taxon>
        <taxon>Esox</taxon>
    </lineage>
</organism>
<reference evidence="7" key="2">
    <citation type="submission" date="2020-02" db="EMBL/GenBank/DDBJ databases">
        <title>Esox lucius (northern pike) genome, fEsoLuc1, primary haplotype.</title>
        <authorList>
            <person name="Myers G."/>
            <person name="Karagic N."/>
            <person name="Meyer A."/>
            <person name="Pippel M."/>
            <person name="Reichard M."/>
            <person name="Winkler S."/>
            <person name="Tracey A."/>
            <person name="Sims Y."/>
            <person name="Howe K."/>
            <person name="Rhie A."/>
            <person name="Formenti G."/>
            <person name="Durbin R."/>
            <person name="Fedrigo O."/>
            <person name="Jarvis E.D."/>
        </authorList>
    </citation>
    <scope>NUCLEOTIDE SEQUENCE [LARGE SCALE GENOMIC DNA]</scope>
</reference>
<dbReference type="SUPFAM" id="SSF57850">
    <property type="entry name" value="RING/U-box"/>
    <property type="match status" value="1"/>
</dbReference>
<dbReference type="SUPFAM" id="SSF46579">
    <property type="entry name" value="Prefoldin"/>
    <property type="match status" value="1"/>
</dbReference>
<dbReference type="PROSITE" id="PS50089">
    <property type="entry name" value="ZF_RING_2"/>
    <property type="match status" value="1"/>
</dbReference>
<dbReference type="Bgee" id="ENSELUG00000004204">
    <property type="expression patterns" value="Expressed in ovary and 14 other cell types or tissues"/>
</dbReference>
<protein>
    <recommendedName>
        <fullName evidence="6">RING-type domain-containing protein</fullName>
    </recommendedName>
</protein>
<keyword evidence="8" id="KW-1185">Reference proteome</keyword>
<dbReference type="CDD" id="cd16480">
    <property type="entry name" value="RING-H2_TRAIP"/>
    <property type="match status" value="1"/>
</dbReference>
<name>A0A3P8XH70_ESOLU</name>
<evidence type="ECO:0000256" key="3">
    <source>
        <dbReference type="ARBA" id="ARBA00022833"/>
    </source>
</evidence>
<gene>
    <name evidence="7" type="primary">TRAIP</name>
</gene>
<dbReference type="InterPro" id="IPR052639">
    <property type="entry name" value="TRAIP_ubiq-protein_ligase"/>
</dbReference>
<dbReference type="InterPro" id="IPR001841">
    <property type="entry name" value="Znf_RING"/>
</dbReference>
<dbReference type="PANTHER" id="PTHR46569:SF1">
    <property type="entry name" value="E3 UBIQUITIN-PROTEIN LIGASE RFWD3-RELATED"/>
    <property type="match status" value="1"/>
</dbReference>
<dbReference type="GO" id="GO:0031297">
    <property type="term" value="P:replication fork processing"/>
    <property type="evidence" value="ECO:0007669"/>
    <property type="project" value="TreeGrafter"/>
</dbReference>
<dbReference type="PANTHER" id="PTHR46569">
    <property type="entry name" value="E3 UBIQUITIN-PROTEIN LIGASE TRAIP"/>
    <property type="match status" value="1"/>
</dbReference>
<sequence length="409" mass="46972">MPIRAYCTICSDFFDHSRDVSAIHCGHTFHYDCLLQWFQTAPNKTCPQCRKQVSTRHIINKLFFDIGGEEGSSADPESLQNELDRMKAVLTTKERDWKDRLKMVEGLKDIVDRQKKDLDSLRKEIGEKEMLCSALRKQMKYMENQQSETQAAKDEAQRLRTKLKTYERCLDVLLQGQRTEVESMITDMGVGHAAVEQLSIYCISLKKEYDNLKGSIRSSNEMCEKLKREVFASNNKLQKATMELNSTKDDMKAVQKDLTNADKEISSLKKKVEILQKTLSTPTRTNEALSRLVFESPAPVALKQPCLHQPANSEDIDLNMTFDISTPDPVDRRTVPSKKMRLDPAAFKSCLSLTTLHTHTFHLPRCLFPVNYVTRLYDNFMFQIRSGYDGLGGRTKFFQPVSFCYNEVS</sequence>
<dbReference type="GO" id="GO:0005634">
    <property type="term" value="C:nucleus"/>
    <property type="evidence" value="ECO:0007669"/>
    <property type="project" value="TreeGrafter"/>
</dbReference>
<dbReference type="GO" id="GO:0061630">
    <property type="term" value="F:ubiquitin protein ligase activity"/>
    <property type="evidence" value="ECO:0007669"/>
    <property type="project" value="TreeGrafter"/>
</dbReference>
<keyword evidence="5" id="KW-0175">Coiled coil</keyword>
<evidence type="ECO:0000256" key="2">
    <source>
        <dbReference type="ARBA" id="ARBA00022771"/>
    </source>
</evidence>
<dbReference type="SMART" id="SM00184">
    <property type="entry name" value="RING"/>
    <property type="match status" value="1"/>
</dbReference>
<evidence type="ECO:0000259" key="6">
    <source>
        <dbReference type="PROSITE" id="PS50089"/>
    </source>
</evidence>
<evidence type="ECO:0000256" key="5">
    <source>
        <dbReference type="SAM" id="Coils"/>
    </source>
</evidence>
<accession>A0A3P8XH70</accession>
<keyword evidence="1" id="KW-0479">Metal-binding</keyword>
<reference evidence="8" key="1">
    <citation type="journal article" date="2014" name="PLoS ONE">
        <title>The genome and linkage map of the northern pike (Esox lucius): conserved synteny revealed between the salmonid sister group and the Neoteleostei.</title>
        <authorList>
            <person name="Rondeau E.B."/>
            <person name="Minkley D.R."/>
            <person name="Leong J.S."/>
            <person name="Messmer A.M."/>
            <person name="Jantzen J.R."/>
            <person name="von Schalburg K.R."/>
            <person name="Lemon C."/>
            <person name="Bird N.H."/>
            <person name="Koop B.F."/>
        </authorList>
    </citation>
    <scope>NUCLEOTIDE SEQUENCE</scope>
</reference>
<keyword evidence="2 4" id="KW-0863">Zinc-finger</keyword>
<feature type="domain" description="RING-type" evidence="6">
    <location>
        <begin position="7"/>
        <end position="50"/>
    </location>
</feature>
<evidence type="ECO:0000313" key="8">
    <source>
        <dbReference type="Proteomes" id="UP000265140"/>
    </source>
</evidence>
<reference evidence="7" key="3">
    <citation type="submission" date="2025-08" db="UniProtKB">
        <authorList>
            <consortium name="Ensembl"/>
        </authorList>
    </citation>
    <scope>IDENTIFICATION</scope>
</reference>
<dbReference type="Proteomes" id="UP000265140">
    <property type="component" value="Chromosome 17"/>
</dbReference>
<keyword evidence="3" id="KW-0862">Zinc</keyword>
<evidence type="ECO:0000256" key="4">
    <source>
        <dbReference type="PROSITE-ProRule" id="PRU00175"/>
    </source>
</evidence>